<evidence type="ECO:0000313" key="2">
    <source>
        <dbReference type="Proteomes" id="UP000251075"/>
    </source>
</evidence>
<organism evidence="1 2">
    <name type="scientific">Paramagnetospirillum kuznetsovii</name>
    <dbReference type="NCBI Taxonomy" id="2053833"/>
    <lineage>
        <taxon>Bacteria</taxon>
        <taxon>Pseudomonadati</taxon>
        <taxon>Pseudomonadota</taxon>
        <taxon>Alphaproteobacteria</taxon>
        <taxon>Rhodospirillales</taxon>
        <taxon>Magnetospirillaceae</taxon>
        <taxon>Paramagnetospirillum</taxon>
    </lineage>
</organism>
<name>A0A364NZR7_9PROT</name>
<accession>A0A364NZR7</accession>
<dbReference type="OrthoDB" id="9920762at2"/>
<reference evidence="1 2" key="1">
    <citation type="submission" date="2017-11" db="EMBL/GenBank/DDBJ databases">
        <title>Draft genome sequence of magnetotactic bacterium Magnetospirillum kuznetsovii LBB-42.</title>
        <authorList>
            <person name="Grouzdev D.S."/>
            <person name="Rysina M.S."/>
            <person name="Baslerov R.V."/>
            <person name="Koziaeva V."/>
        </authorList>
    </citation>
    <scope>NUCLEOTIDE SEQUENCE [LARGE SCALE GENOMIC DNA]</scope>
    <source>
        <strain evidence="1 2">LBB-42</strain>
    </source>
</reference>
<dbReference type="EMBL" id="PGTO01000004">
    <property type="protein sequence ID" value="RAU22582.1"/>
    <property type="molecule type" value="Genomic_DNA"/>
</dbReference>
<proteinExistence type="predicted"/>
<dbReference type="AlphaFoldDB" id="A0A364NZR7"/>
<dbReference type="Proteomes" id="UP000251075">
    <property type="component" value="Unassembled WGS sequence"/>
</dbReference>
<sequence>MYQDDASAIDRLTALLDDEAQGLPFDVEEAARLAQEVARIIPEVSPYMRRIAERLKARQGRTRAA</sequence>
<protein>
    <submittedName>
        <fullName evidence="1">Uncharacterized protein</fullName>
    </submittedName>
</protein>
<evidence type="ECO:0000313" key="1">
    <source>
        <dbReference type="EMBL" id="RAU22582.1"/>
    </source>
</evidence>
<keyword evidence="2" id="KW-1185">Reference proteome</keyword>
<dbReference type="RefSeq" id="WP_112143383.1">
    <property type="nucleotide sequence ID" value="NZ_PGTO01000004.1"/>
</dbReference>
<gene>
    <name evidence="1" type="ORF">CU669_07810</name>
</gene>
<comment type="caution">
    <text evidence="1">The sequence shown here is derived from an EMBL/GenBank/DDBJ whole genome shotgun (WGS) entry which is preliminary data.</text>
</comment>